<dbReference type="RefSeq" id="WP_048494959.1">
    <property type="nucleotide sequence ID" value="NZ_LFBU01000001.1"/>
</dbReference>
<gene>
    <name evidence="11" type="ORF">Msub_10977</name>
</gene>
<protein>
    <submittedName>
        <fullName evidence="11">Methyl-accepting chemotaxis protein</fullName>
    </submittedName>
</protein>
<dbReference type="Proteomes" id="UP000036102">
    <property type="component" value="Unassembled WGS sequence"/>
</dbReference>
<dbReference type="InterPro" id="IPR004090">
    <property type="entry name" value="Chemotax_Me-accpt_rcpt"/>
</dbReference>
<evidence type="ECO:0000256" key="7">
    <source>
        <dbReference type="PROSITE-ProRule" id="PRU00284"/>
    </source>
</evidence>
<dbReference type="InterPro" id="IPR003660">
    <property type="entry name" value="HAMP_dom"/>
</dbReference>
<keyword evidence="2 8" id="KW-0812">Transmembrane</keyword>
<dbReference type="SUPFAM" id="SSF58104">
    <property type="entry name" value="Methyl-accepting chemotaxis protein (MCP) signaling domain"/>
    <property type="match status" value="1"/>
</dbReference>
<evidence type="ECO:0000259" key="9">
    <source>
        <dbReference type="PROSITE" id="PS50111"/>
    </source>
</evidence>
<dbReference type="GO" id="GO:0016020">
    <property type="term" value="C:membrane"/>
    <property type="evidence" value="ECO:0007669"/>
    <property type="project" value="UniProtKB-SubCell"/>
</dbReference>
<dbReference type="Gene3D" id="1.10.287.950">
    <property type="entry name" value="Methyl-accepting chemotaxis protein"/>
    <property type="match status" value="1"/>
</dbReference>
<accession>A0A0J7J8I0</accession>
<evidence type="ECO:0000259" key="10">
    <source>
        <dbReference type="PROSITE" id="PS50885"/>
    </source>
</evidence>
<dbReference type="SMART" id="SM00304">
    <property type="entry name" value="HAMP"/>
    <property type="match status" value="2"/>
</dbReference>
<comment type="similarity">
    <text evidence="6">Belongs to the methyl-accepting chemotaxis (MCP) protein family.</text>
</comment>
<dbReference type="FunFam" id="1.10.287.950:FF:000001">
    <property type="entry name" value="Methyl-accepting chemotaxis sensory transducer"/>
    <property type="match status" value="1"/>
</dbReference>
<comment type="subcellular location">
    <subcellularLocation>
        <location evidence="1">Membrane</location>
        <topology evidence="1">Multi-pass membrane protein</topology>
    </subcellularLocation>
</comment>
<evidence type="ECO:0000256" key="2">
    <source>
        <dbReference type="ARBA" id="ARBA00022692"/>
    </source>
</evidence>
<reference evidence="11 12" key="1">
    <citation type="submission" date="2015-06" db="EMBL/GenBank/DDBJ databases">
        <title>Marinobacter subterrani, a genetically tractable neutrophilic iron-oxidizing strain isolated from the Soudan Iron Mine.</title>
        <authorList>
            <person name="Bonis B.M."/>
            <person name="Gralnick J.A."/>
        </authorList>
    </citation>
    <scope>NUCLEOTIDE SEQUENCE [LARGE SCALE GENOMIC DNA]</scope>
    <source>
        <strain evidence="11 12">JG233</strain>
    </source>
</reference>
<organism evidence="11 12">
    <name type="scientific">Marinobacter subterrani</name>
    <dbReference type="NCBI Taxonomy" id="1658765"/>
    <lineage>
        <taxon>Bacteria</taxon>
        <taxon>Pseudomonadati</taxon>
        <taxon>Pseudomonadota</taxon>
        <taxon>Gammaproteobacteria</taxon>
        <taxon>Pseudomonadales</taxon>
        <taxon>Marinobacteraceae</taxon>
        <taxon>Marinobacter</taxon>
    </lineage>
</organism>
<dbReference type="AlphaFoldDB" id="A0A0J7J8I0"/>
<evidence type="ECO:0000256" key="6">
    <source>
        <dbReference type="ARBA" id="ARBA00029447"/>
    </source>
</evidence>
<keyword evidence="5 7" id="KW-0807">Transducer</keyword>
<keyword evidence="3 8" id="KW-1133">Transmembrane helix</keyword>
<feature type="domain" description="Methyl-accepting transducer" evidence="9">
    <location>
        <begin position="395"/>
        <end position="631"/>
    </location>
</feature>
<name>A0A0J7J8I0_9GAMM</name>
<feature type="transmembrane region" description="Helical" evidence="8">
    <location>
        <begin position="12"/>
        <end position="35"/>
    </location>
</feature>
<feature type="domain" description="HAMP" evidence="10">
    <location>
        <begin position="338"/>
        <end position="390"/>
    </location>
</feature>
<dbReference type="InterPro" id="IPR004089">
    <property type="entry name" value="MCPsignal_dom"/>
</dbReference>
<dbReference type="PANTHER" id="PTHR32089">
    <property type="entry name" value="METHYL-ACCEPTING CHEMOTAXIS PROTEIN MCPB"/>
    <property type="match status" value="1"/>
</dbReference>
<evidence type="ECO:0000256" key="3">
    <source>
        <dbReference type="ARBA" id="ARBA00022989"/>
    </source>
</evidence>
<proteinExistence type="inferred from homology"/>
<sequence length="668" mass="72046">MNRISVIHRLYAGFGLLCVIIVCWGAFNISIMSAFSGTTDKLTTDVFPLSGLIQEMEAHRSAAGKYAVEVVSAEQPQSLTDRSANLKSALNELNDSIGALAVSAPTAMFPELKSVSENARGQLAELERSSEALVALKARLLSMSEAVNTGLSEFLANNGEMKRTLVLEGTEPAGRDIYIRDLFTTVMENLANIELLIMQMVSTEDARQLDTIIENLRFNTRTFEQDISALVAEVPRLEGLPPLVSRFLQAVNDDAGIISQYSGYRQSRLELARTAGEVEGILTAMASELDEAGNALADRASASVFALDATALDSEQLVYWLLPVVVLVALAISFRLGRMISRPLQATQEHLSAMAEGDYSRVLEFPARGEFVDLKNSVNCLSEAMATVLGSLQQAGSDISVIASGNARFARDFNERIRSQSDELGAIAAAMTQMEASAREVAGSVRDTHDLVGEVNQQVEDNLAAAARGMDCVAGLENQAEQTAGKLRQLEQASLDIGRITEAIDDIANQTNLLALNAAIESARAGDAGRGFAVVADEVRGLARKTTESTDTIRNLVEDLQREASDSVSSMDASFDQLRSVRGLMASVSDGAGRIGSVMGRIHQGAEHIRHGMDEQETVSQSVARQVTDISASAVESLERIDELVTTCDRLEHSVTNIESLMARFRVH</sequence>
<comment type="caution">
    <text evidence="11">The sequence shown here is derived from an EMBL/GenBank/DDBJ whole genome shotgun (WGS) entry which is preliminary data.</text>
</comment>
<dbReference type="Pfam" id="PF00015">
    <property type="entry name" value="MCPsignal"/>
    <property type="match status" value="1"/>
</dbReference>
<keyword evidence="12" id="KW-1185">Reference proteome</keyword>
<dbReference type="EMBL" id="LFBU01000001">
    <property type="protein sequence ID" value="KMQ74788.1"/>
    <property type="molecule type" value="Genomic_DNA"/>
</dbReference>
<evidence type="ECO:0000313" key="12">
    <source>
        <dbReference type="Proteomes" id="UP000036102"/>
    </source>
</evidence>
<dbReference type="PROSITE" id="PS50885">
    <property type="entry name" value="HAMP"/>
    <property type="match status" value="1"/>
</dbReference>
<evidence type="ECO:0000256" key="1">
    <source>
        <dbReference type="ARBA" id="ARBA00004141"/>
    </source>
</evidence>
<dbReference type="STRING" id="1658765.Msub_10977"/>
<dbReference type="GO" id="GO:0004888">
    <property type="term" value="F:transmembrane signaling receptor activity"/>
    <property type="evidence" value="ECO:0007669"/>
    <property type="project" value="InterPro"/>
</dbReference>
<evidence type="ECO:0000256" key="4">
    <source>
        <dbReference type="ARBA" id="ARBA00023136"/>
    </source>
</evidence>
<dbReference type="GO" id="GO:0006935">
    <property type="term" value="P:chemotaxis"/>
    <property type="evidence" value="ECO:0007669"/>
    <property type="project" value="InterPro"/>
</dbReference>
<keyword evidence="4 8" id="KW-0472">Membrane</keyword>
<dbReference type="PRINTS" id="PR00260">
    <property type="entry name" value="CHEMTRNSDUCR"/>
</dbReference>
<dbReference type="GO" id="GO:0007165">
    <property type="term" value="P:signal transduction"/>
    <property type="evidence" value="ECO:0007669"/>
    <property type="project" value="UniProtKB-KW"/>
</dbReference>
<dbReference type="PANTHER" id="PTHR32089:SF70">
    <property type="entry name" value="ENERGY TAXIS MODULATING METHYL ACCEPTING SENSORY TRANSDUCER"/>
    <property type="match status" value="1"/>
</dbReference>
<dbReference type="SMART" id="SM00283">
    <property type="entry name" value="MA"/>
    <property type="match status" value="1"/>
</dbReference>
<dbReference type="PROSITE" id="PS50111">
    <property type="entry name" value="CHEMOTAXIS_TRANSDUC_2"/>
    <property type="match status" value="1"/>
</dbReference>
<dbReference type="PATRIC" id="fig|1658765.3.peg.972"/>
<evidence type="ECO:0000313" key="11">
    <source>
        <dbReference type="EMBL" id="KMQ74788.1"/>
    </source>
</evidence>
<dbReference type="Pfam" id="PF00672">
    <property type="entry name" value="HAMP"/>
    <property type="match status" value="1"/>
</dbReference>
<evidence type="ECO:0000256" key="8">
    <source>
        <dbReference type="SAM" id="Phobius"/>
    </source>
</evidence>
<evidence type="ECO:0000256" key="5">
    <source>
        <dbReference type="ARBA" id="ARBA00023224"/>
    </source>
</evidence>
<dbReference type="OrthoDB" id="9781845at2"/>